<dbReference type="PANTHER" id="PTHR30595:SF6">
    <property type="entry name" value="SCHLAFEN ALBA-2 DOMAIN-CONTAINING PROTEIN"/>
    <property type="match status" value="1"/>
</dbReference>
<organism evidence="1 2">
    <name type="scientific">Desulfonema limicola</name>
    <dbReference type="NCBI Taxonomy" id="45656"/>
    <lineage>
        <taxon>Bacteria</taxon>
        <taxon>Pseudomonadati</taxon>
        <taxon>Thermodesulfobacteriota</taxon>
        <taxon>Desulfobacteria</taxon>
        <taxon>Desulfobacterales</taxon>
        <taxon>Desulfococcaceae</taxon>
        <taxon>Desulfonema</taxon>
    </lineage>
</organism>
<protein>
    <submittedName>
        <fullName evidence="1">Uncharacterized protein</fullName>
    </submittedName>
</protein>
<sequence length="109" mass="12660">MFDEQKVPNATLNDLEPKLWKRFKTLISPADDQEFLEKLKLITRDEDNKIYPTVSGILMASEAPESFLPSAYIQAVRYRYTERNAARQQDGKTKVEVHLENGMEKRGEK</sequence>
<dbReference type="AlphaFoldDB" id="A0A975BB95"/>
<dbReference type="PANTHER" id="PTHR30595">
    <property type="entry name" value="GLPR-RELATED TRANSCRIPTIONAL REPRESSOR"/>
    <property type="match status" value="1"/>
</dbReference>
<dbReference type="KEGG" id="dli:dnl_46410"/>
<dbReference type="EMBL" id="CP061799">
    <property type="protein sequence ID" value="QTA82268.1"/>
    <property type="molecule type" value="Genomic_DNA"/>
</dbReference>
<gene>
    <name evidence="1" type="ORF">dnl_46410</name>
</gene>
<name>A0A975BB95_9BACT</name>
<dbReference type="RefSeq" id="WP_207688214.1">
    <property type="nucleotide sequence ID" value="NZ_CP061799.1"/>
</dbReference>
<dbReference type="Proteomes" id="UP000663720">
    <property type="component" value="Chromosome"/>
</dbReference>
<evidence type="ECO:0000313" key="1">
    <source>
        <dbReference type="EMBL" id="QTA82268.1"/>
    </source>
</evidence>
<reference evidence="1" key="1">
    <citation type="journal article" date="2021" name="Microb. Physiol.">
        <title>Proteogenomic Insights into the Physiology of Marine, Sulfate-Reducing, Filamentous Desulfonema limicola and Desulfonema magnum.</title>
        <authorList>
            <person name="Schnaars V."/>
            <person name="Wohlbrand L."/>
            <person name="Scheve S."/>
            <person name="Hinrichs C."/>
            <person name="Reinhardt R."/>
            <person name="Rabus R."/>
        </authorList>
    </citation>
    <scope>NUCLEOTIDE SEQUENCE</scope>
    <source>
        <strain evidence="1">5ac10</strain>
    </source>
</reference>
<evidence type="ECO:0000313" key="2">
    <source>
        <dbReference type="Proteomes" id="UP000663720"/>
    </source>
</evidence>
<keyword evidence="2" id="KW-1185">Reference proteome</keyword>
<proteinExistence type="predicted"/>
<accession>A0A975BB95</accession>